<reference evidence="2" key="2">
    <citation type="submission" date="2020-11" db="EMBL/GenBank/DDBJ databases">
        <authorList>
            <person name="McCartney M.A."/>
            <person name="Auch B."/>
            <person name="Kono T."/>
            <person name="Mallez S."/>
            <person name="Becker A."/>
            <person name="Gohl D.M."/>
            <person name="Silverstein K.A.T."/>
            <person name="Koren S."/>
            <person name="Bechman K.B."/>
            <person name="Herman A."/>
            <person name="Abrahante J.E."/>
            <person name="Garbe J."/>
        </authorList>
    </citation>
    <scope>NUCLEOTIDE SEQUENCE</scope>
    <source>
        <strain evidence="2">Duluth1</strain>
        <tissue evidence="2">Whole animal</tissue>
    </source>
</reference>
<evidence type="ECO:0000313" key="3">
    <source>
        <dbReference type="Proteomes" id="UP000828390"/>
    </source>
</evidence>
<feature type="region of interest" description="Disordered" evidence="1">
    <location>
        <begin position="113"/>
        <end position="138"/>
    </location>
</feature>
<reference evidence="2" key="1">
    <citation type="journal article" date="2019" name="bioRxiv">
        <title>The Genome of the Zebra Mussel, Dreissena polymorpha: A Resource for Invasive Species Research.</title>
        <authorList>
            <person name="McCartney M.A."/>
            <person name="Auch B."/>
            <person name="Kono T."/>
            <person name="Mallez S."/>
            <person name="Zhang Y."/>
            <person name="Obille A."/>
            <person name="Becker A."/>
            <person name="Abrahante J.E."/>
            <person name="Garbe J."/>
            <person name="Badalamenti J.P."/>
            <person name="Herman A."/>
            <person name="Mangelson H."/>
            <person name="Liachko I."/>
            <person name="Sullivan S."/>
            <person name="Sone E.D."/>
            <person name="Koren S."/>
            <person name="Silverstein K.A.T."/>
            <person name="Beckman K.B."/>
            <person name="Gohl D.M."/>
        </authorList>
    </citation>
    <scope>NUCLEOTIDE SEQUENCE</scope>
    <source>
        <strain evidence="2">Duluth1</strain>
        <tissue evidence="2">Whole animal</tissue>
    </source>
</reference>
<name>A0A9D4BA20_DREPO</name>
<accession>A0A9D4BA20</accession>
<dbReference type="AlphaFoldDB" id="A0A9D4BA20"/>
<sequence>MAKPVIPVETCEKGKSQTVKQSSRGKQPAKSRITDESKKLANVSDDVNPSLAKSSSSKNNRQKRGHFVNFEVVLRTEQLNTNKKLEAYGHRLDQIENYEYCDEDDQYDEMYQEQGSEFGGEDTRSVSDVTAGVKVGWQ</sequence>
<protein>
    <submittedName>
        <fullName evidence="2">Uncharacterized protein</fullName>
    </submittedName>
</protein>
<feature type="compositionally biased region" description="Polar residues" evidence="1">
    <location>
        <begin position="16"/>
        <end position="25"/>
    </location>
</feature>
<comment type="caution">
    <text evidence="2">The sequence shown here is derived from an EMBL/GenBank/DDBJ whole genome shotgun (WGS) entry which is preliminary data.</text>
</comment>
<gene>
    <name evidence="2" type="ORF">DPMN_082338</name>
</gene>
<feature type="region of interest" description="Disordered" evidence="1">
    <location>
        <begin position="1"/>
        <end position="65"/>
    </location>
</feature>
<keyword evidence="3" id="KW-1185">Reference proteome</keyword>
<dbReference type="Proteomes" id="UP000828390">
    <property type="component" value="Unassembled WGS sequence"/>
</dbReference>
<evidence type="ECO:0000313" key="2">
    <source>
        <dbReference type="EMBL" id="KAH3694896.1"/>
    </source>
</evidence>
<evidence type="ECO:0000256" key="1">
    <source>
        <dbReference type="SAM" id="MobiDB-lite"/>
    </source>
</evidence>
<organism evidence="2 3">
    <name type="scientific">Dreissena polymorpha</name>
    <name type="common">Zebra mussel</name>
    <name type="synonym">Mytilus polymorpha</name>
    <dbReference type="NCBI Taxonomy" id="45954"/>
    <lineage>
        <taxon>Eukaryota</taxon>
        <taxon>Metazoa</taxon>
        <taxon>Spiralia</taxon>
        <taxon>Lophotrochozoa</taxon>
        <taxon>Mollusca</taxon>
        <taxon>Bivalvia</taxon>
        <taxon>Autobranchia</taxon>
        <taxon>Heteroconchia</taxon>
        <taxon>Euheterodonta</taxon>
        <taxon>Imparidentia</taxon>
        <taxon>Neoheterodontei</taxon>
        <taxon>Myida</taxon>
        <taxon>Dreissenoidea</taxon>
        <taxon>Dreissenidae</taxon>
        <taxon>Dreissena</taxon>
    </lineage>
</organism>
<dbReference type="EMBL" id="JAIWYP010000016">
    <property type="protein sequence ID" value="KAH3694896.1"/>
    <property type="molecule type" value="Genomic_DNA"/>
</dbReference>
<proteinExistence type="predicted"/>